<dbReference type="SMART" id="SM00530">
    <property type="entry name" value="HTH_XRE"/>
    <property type="match status" value="1"/>
</dbReference>
<keyword evidence="3" id="KW-0804">Transcription</keyword>
<keyword evidence="2" id="KW-0238">DNA-binding</keyword>
<dbReference type="Pfam" id="PF00717">
    <property type="entry name" value="Peptidase_S24"/>
    <property type="match status" value="1"/>
</dbReference>
<dbReference type="SUPFAM" id="SSF47413">
    <property type="entry name" value="lambda repressor-like DNA-binding domains"/>
    <property type="match status" value="1"/>
</dbReference>
<reference evidence="5" key="1">
    <citation type="journal article" date="2015" name="Nature">
        <title>Complex archaea that bridge the gap between prokaryotes and eukaryotes.</title>
        <authorList>
            <person name="Spang A."/>
            <person name="Saw J.H."/>
            <person name="Jorgensen S.L."/>
            <person name="Zaremba-Niedzwiedzka K."/>
            <person name="Martijn J."/>
            <person name="Lind A.E."/>
            <person name="van Eijk R."/>
            <person name="Schleper C."/>
            <person name="Guy L."/>
            <person name="Ettema T.J."/>
        </authorList>
    </citation>
    <scope>NUCLEOTIDE SEQUENCE</scope>
</reference>
<dbReference type="InterPro" id="IPR036286">
    <property type="entry name" value="LexA/Signal_pep-like_sf"/>
</dbReference>
<protein>
    <recommendedName>
        <fullName evidence="4">HTH cro/C1-type domain-containing protein</fullName>
    </recommendedName>
</protein>
<dbReference type="CDD" id="cd06529">
    <property type="entry name" value="S24_LexA-like"/>
    <property type="match status" value="1"/>
</dbReference>
<dbReference type="Gene3D" id="2.10.109.10">
    <property type="entry name" value="Umud Fragment, subunit A"/>
    <property type="match status" value="1"/>
</dbReference>
<dbReference type="AlphaFoldDB" id="A0A0F9EW33"/>
<feature type="domain" description="HTH cro/C1-type" evidence="4">
    <location>
        <begin position="10"/>
        <end position="64"/>
    </location>
</feature>
<dbReference type="InterPro" id="IPR010982">
    <property type="entry name" value="Lambda_DNA-bd_dom_sf"/>
</dbReference>
<comment type="caution">
    <text evidence="5">The sequence shown here is derived from an EMBL/GenBank/DDBJ whole genome shotgun (WGS) entry which is preliminary data.</text>
</comment>
<dbReference type="EMBL" id="LAZR01025891">
    <property type="protein sequence ID" value="KKL70446.1"/>
    <property type="molecule type" value="Genomic_DNA"/>
</dbReference>
<dbReference type="Pfam" id="PF01381">
    <property type="entry name" value="HTH_3"/>
    <property type="match status" value="1"/>
</dbReference>
<dbReference type="InterPro" id="IPR001387">
    <property type="entry name" value="Cro/C1-type_HTH"/>
</dbReference>
<sequence length="250" mass="28403">MAFKDWQREVKGLRESLDLSQTAFARALGVTQEFVSNWEHGKKEPSNERYIQMAKMTPLPDCWFFFEKAGLSRSDVYRLMPEIQATVLERVEKQQIPEIKVISASKLKCGGPHNPGKAAYFALPLLKDAAAAGPALLVDESEIERYIIVPASQARPGPDWMTCIHVQGDSMEPILKERYIVCVDSSVTEPRRLQQKMVVAYIDGGVTIKHLDRVGNQWVLTPENKAYRQQPLSDEARIIGRVAWWYGQQE</sequence>
<dbReference type="SUPFAM" id="SSF51306">
    <property type="entry name" value="LexA/Signal peptidase"/>
    <property type="match status" value="1"/>
</dbReference>
<dbReference type="PANTHER" id="PTHR40661:SF3">
    <property type="entry name" value="FELS-1 PROPHAGE TRANSCRIPTIONAL REGULATOR"/>
    <property type="match status" value="1"/>
</dbReference>
<evidence type="ECO:0000256" key="3">
    <source>
        <dbReference type="ARBA" id="ARBA00023163"/>
    </source>
</evidence>
<dbReference type="GO" id="GO:0003677">
    <property type="term" value="F:DNA binding"/>
    <property type="evidence" value="ECO:0007669"/>
    <property type="project" value="UniProtKB-KW"/>
</dbReference>
<proteinExistence type="predicted"/>
<organism evidence="5">
    <name type="scientific">marine sediment metagenome</name>
    <dbReference type="NCBI Taxonomy" id="412755"/>
    <lineage>
        <taxon>unclassified sequences</taxon>
        <taxon>metagenomes</taxon>
        <taxon>ecological metagenomes</taxon>
    </lineage>
</organism>
<dbReference type="PROSITE" id="PS50943">
    <property type="entry name" value="HTH_CROC1"/>
    <property type="match status" value="1"/>
</dbReference>
<evidence type="ECO:0000256" key="1">
    <source>
        <dbReference type="ARBA" id="ARBA00023015"/>
    </source>
</evidence>
<accession>A0A0F9EW33</accession>
<evidence type="ECO:0000256" key="2">
    <source>
        <dbReference type="ARBA" id="ARBA00023125"/>
    </source>
</evidence>
<keyword evidence="1" id="KW-0805">Transcription regulation</keyword>
<dbReference type="CDD" id="cd00093">
    <property type="entry name" value="HTH_XRE"/>
    <property type="match status" value="1"/>
</dbReference>
<evidence type="ECO:0000313" key="5">
    <source>
        <dbReference type="EMBL" id="KKL70446.1"/>
    </source>
</evidence>
<dbReference type="InterPro" id="IPR039418">
    <property type="entry name" value="LexA-like"/>
</dbReference>
<dbReference type="InterPro" id="IPR015927">
    <property type="entry name" value="Peptidase_S24_S26A/B/C"/>
</dbReference>
<dbReference type="Gene3D" id="1.10.260.40">
    <property type="entry name" value="lambda repressor-like DNA-binding domains"/>
    <property type="match status" value="1"/>
</dbReference>
<dbReference type="PANTHER" id="PTHR40661">
    <property type="match status" value="1"/>
</dbReference>
<evidence type="ECO:0000259" key="4">
    <source>
        <dbReference type="PROSITE" id="PS50943"/>
    </source>
</evidence>
<gene>
    <name evidence="5" type="ORF">LCGC14_2104820</name>
</gene>
<name>A0A0F9EW33_9ZZZZ</name>